<keyword evidence="2 4" id="KW-0863">Zinc-finger</keyword>
<feature type="compositionally biased region" description="Basic residues" evidence="5">
    <location>
        <begin position="616"/>
        <end position="626"/>
    </location>
</feature>
<dbReference type="Proteomes" id="UP000688947">
    <property type="component" value="Unassembled WGS sequence"/>
</dbReference>
<evidence type="ECO:0000313" key="9">
    <source>
        <dbReference type="Proteomes" id="UP000688947"/>
    </source>
</evidence>
<dbReference type="GO" id="GO:0004842">
    <property type="term" value="F:ubiquitin-protein transferase activity"/>
    <property type="evidence" value="ECO:0007669"/>
    <property type="project" value="InterPro"/>
</dbReference>
<dbReference type="PROSITE" id="PS50089">
    <property type="entry name" value="ZF_RING_2"/>
    <property type="match status" value="1"/>
</dbReference>
<dbReference type="InterPro" id="IPR031127">
    <property type="entry name" value="E3_UB_ligase_RBR"/>
</dbReference>
<evidence type="ECO:0000256" key="2">
    <source>
        <dbReference type="ARBA" id="ARBA00022771"/>
    </source>
</evidence>
<evidence type="ECO:0000259" key="7">
    <source>
        <dbReference type="PROSITE" id="PS50089"/>
    </source>
</evidence>
<sequence length="783" mass="86822">MMPLVSPPRTASAPSYRATDTFPSSRNLYQAIPDLTALHPDSQHRQHFEEELAPLPPYRPRHRVTVLRQPRGCNLVRPCTLASQITRMVLFNGCSAVLSVIAALIVWTMAALAIVTMPLCGCGVSVFNGLLHTVFYLCCTDAFIYNALAASAADCIDMDLAEEERTQVLGGLSNAIGGQTTTGTRSKEDGCVLQQHVSANSPRVRAILLQAVKNSNLATCWKCNKEIALNQVELVLSRSEFSLYMAWHRKKMSPRANCVSCAVKKDKDELRVAPCGHDYCQPCLLRMCRLALGNRALVPLRCCKKELPDDYVREALREPRDYAKYQQLVREKDWKVSDLQSDAEYSATVRAMGAKQCPGCGIGVQRDFGCVHMACPNGHQFCYTCLRLWGSCNCPLIPEAELRVILGEIVPLRCCEKVVPHDFIREVLDHEEDIYYSFLLKLPPSDENVKKADAKPSAVPVSARADATILPLPLVIAGNSVPGQVNSTPVVAPAQPLRRRYLTRSSKIGSGTEHGVNGSLFKAPCGDQLCLKCVETDVRRYLDTDPKDNGVPASCCGKVFPLDLVRRVVSGKELMMYAKRKVKYVNATTGPTAPTTRGTKRKAAPEKKTTQPAKGSKGKAPAKRAKKAVNQENERVCIACYSAVRSPGKWQVVPCGHGYCLPCLANMAKTSLTDRKQVPISCCSKEFPMDYVEKALTNTQFLQYKRYLAERDPKTEFPSDYVKEALDKVEFATYERFLKDKDWRSLDLQSDRDYAKVVRQNHAVQCPGCGVGQVENLCLLRLT</sequence>
<reference evidence="8" key="1">
    <citation type="submission" date="2021-01" db="EMBL/GenBank/DDBJ databases">
        <title>Phytophthora aleatoria, a newly-described species from Pinus radiata is distinct from Phytophthora cactorum isolates based on comparative genomics.</title>
        <authorList>
            <person name="Mcdougal R."/>
            <person name="Panda P."/>
            <person name="Williams N."/>
            <person name="Studholme D.J."/>
        </authorList>
    </citation>
    <scope>NUCLEOTIDE SEQUENCE</scope>
    <source>
        <strain evidence="8">NZFS 3830</strain>
    </source>
</reference>
<dbReference type="PROSITE" id="PS00518">
    <property type="entry name" value="ZF_RING_1"/>
    <property type="match status" value="2"/>
</dbReference>
<evidence type="ECO:0000256" key="1">
    <source>
        <dbReference type="ARBA" id="ARBA00022723"/>
    </source>
</evidence>
<dbReference type="PANTHER" id="PTHR11685">
    <property type="entry name" value="RBR FAMILY RING FINGER AND IBR DOMAIN-CONTAINING"/>
    <property type="match status" value="1"/>
</dbReference>
<evidence type="ECO:0000256" key="5">
    <source>
        <dbReference type="SAM" id="MobiDB-lite"/>
    </source>
</evidence>
<dbReference type="SMART" id="SM00184">
    <property type="entry name" value="RING"/>
    <property type="match status" value="3"/>
</dbReference>
<keyword evidence="1" id="KW-0479">Metal-binding</keyword>
<dbReference type="OrthoDB" id="10009520at2759"/>
<keyword evidence="6" id="KW-1133">Transmembrane helix</keyword>
<gene>
    <name evidence="8" type="ORF">JG687_00004408</name>
</gene>
<dbReference type="VEuPathDB" id="FungiDB:PC110_g64"/>
<keyword evidence="6" id="KW-0472">Membrane</keyword>
<dbReference type="InterPro" id="IPR017907">
    <property type="entry name" value="Znf_RING_CS"/>
</dbReference>
<dbReference type="GO" id="GO:0016567">
    <property type="term" value="P:protein ubiquitination"/>
    <property type="evidence" value="ECO:0007669"/>
    <property type="project" value="InterPro"/>
</dbReference>
<feature type="transmembrane region" description="Helical" evidence="6">
    <location>
        <begin position="89"/>
        <end position="115"/>
    </location>
</feature>
<dbReference type="AlphaFoldDB" id="A0A8T1UTD7"/>
<proteinExistence type="predicted"/>
<feature type="compositionally biased region" description="Low complexity" evidence="5">
    <location>
        <begin position="588"/>
        <end position="597"/>
    </location>
</feature>
<feature type="domain" description="RING-type" evidence="7">
    <location>
        <begin position="637"/>
        <end position="682"/>
    </location>
</feature>
<dbReference type="CDD" id="cd20336">
    <property type="entry name" value="Rcat_RBR"/>
    <property type="match status" value="1"/>
</dbReference>
<accession>A0A8T1UTD7</accession>
<dbReference type="InterPro" id="IPR001841">
    <property type="entry name" value="Znf_RING"/>
</dbReference>
<organism evidence="8 9">
    <name type="scientific">Phytophthora cactorum</name>
    <dbReference type="NCBI Taxonomy" id="29920"/>
    <lineage>
        <taxon>Eukaryota</taxon>
        <taxon>Sar</taxon>
        <taxon>Stramenopiles</taxon>
        <taxon>Oomycota</taxon>
        <taxon>Peronosporomycetes</taxon>
        <taxon>Peronosporales</taxon>
        <taxon>Peronosporaceae</taxon>
        <taxon>Phytophthora</taxon>
    </lineage>
</organism>
<evidence type="ECO:0000313" key="8">
    <source>
        <dbReference type="EMBL" id="KAG6967207.1"/>
    </source>
</evidence>
<keyword evidence="6" id="KW-0812">Transmembrane</keyword>
<name>A0A8T1UTD7_9STRA</name>
<protein>
    <recommendedName>
        <fullName evidence="7">RING-type domain-containing protein</fullName>
    </recommendedName>
</protein>
<dbReference type="GO" id="GO:0008270">
    <property type="term" value="F:zinc ion binding"/>
    <property type="evidence" value="ECO:0007669"/>
    <property type="project" value="UniProtKB-KW"/>
</dbReference>
<keyword evidence="3" id="KW-0862">Zinc</keyword>
<evidence type="ECO:0000256" key="6">
    <source>
        <dbReference type="SAM" id="Phobius"/>
    </source>
</evidence>
<dbReference type="VEuPathDB" id="FungiDB:PC110_g66"/>
<comment type="caution">
    <text evidence="8">The sequence shown here is derived from an EMBL/GenBank/DDBJ whole genome shotgun (WGS) entry which is preliminary data.</text>
</comment>
<evidence type="ECO:0000256" key="4">
    <source>
        <dbReference type="PROSITE-ProRule" id="PRU00175"/>
    </source>
</evidence>
<evidence type="ECO:0000256" key="3">
    <source>
        <dbReference type="ARBA" id="ARBA00022833"/>
    </source>
</evidence>
<feature type="region of interest" description="Disordered" evidence="5">
    <location>
        <begin position="588"/>
        <end position="626"/>
    </location>
</feature>
<dbReference type="EMBL" id="JAENGZ010000151">
    <property type="protein sequence ID" value="KAG6967207.1"/>
    <property type="molecule type" value="Genomic_DNA"/>
</dbReference>